<protein>
    <submittedName>
        <fullName evidence="1">Uncharacterized protein</fullName>
    </submittedName>
</protein>
<sequence length="178" mass="19861">MKKLLLGALLLLSTMSFSQGLSLHYSTANTLTIGLSNTTDGRILGANCSFFVGNQDTASYMPLPLVPDASYTYKDDFTTPHTAIFGTIGHQGDHLSLTMRLGIQNTYKYTRYTKSSAPYYYRQSTPYDLLTGINVGYVLEDDFAVNVGFDNFNRTTIGITIYWNKSHHTNHMCKPTTI</sequence>
<proteinExistence type="predicted"/>
<gene>
    <name evidence="1" type="ORF">UFOVP54_220</name>
</gene>
<accession>A0A6J5KWY8</accession>
<name>A0A6J5KWY8_9CAUD</name>
<dbReference type="EMBL" id="LR796188">
    <property type="protein sequence ID" value="CAB4125755.1"/>
    <property type="molecule type" value="Genomic_DNA"/>
</dbReference>
<organism evidence="1">
    <name type="scientific">uncultured Caudovirales phage</name>
    <dbReference type="NCBI Taxonomy" id="2100421"/>
    <lineage>
        <taxon>Viruses</taxon>
        <taxon>Duplodnaviria</taxon>
        <taxon>Heunggongvirae</taxon>
        <taxon>Uroviricota</taxon>
        <taxon>Caudoviricetes</taxon>
        <taxon>Peduoviridae</taxon>
        <taxon>Maltschvirus</taxon>
        <taxon>Maltschvirus maltsch</taxon>
    </lineage>
</organism>
<evidence type="ECO:0000313" key="1">
    <source>
        <dbReference type="EMBL" id="CAB4125755.1"/>
    </source>
</evidence>
<reference evidence="1" key="1">
    <citation type="submission" date="2020-04" db="EMBL/GenBank/DDBJ databases">
        <authorList>
            <person name="Chiriac C."/>
            <person name="Salcher M."/>
            <person name="Ghai R."/>
            <person name="Kavagutti S V."/>
        </authorList>
    </citation>
    <scope>NUCLEOTIDE SEQUENCE</scope>
</reference>